<reference evidence="2" key="1">
    <citation type="submission" date="2021-02" db="EMBL/GenBank/DDBJ databases">
        <authorList>
            <person name="Nowell W R."/>
        </authorList>
    </citation>
    <scope>NUCLEOTIDE SEQUENCE</scope>
</reference>
<comment type="caution">
    <text evidence="2">The sequence shown here is derived from an EMBL/GenBank/DDBJ whole genome shotgun (WGS) entry which is preliminary data.</text>
</comment>
<protein>
    <submittedName>
        <fullName evidence="2">Uncharacterized protein</fullName>
    </submittedName>
</protein>
<organism evidence="2 3">
    <name type="scientific">Adineta steineri</name>
    <dbReference type="NCBI Taxonomy" id="433720"/>
    <lineage>
        <taxon>Eukaryota</taxon>
        <taxon>Metazoa</taxon>
        <taxon>Spiralia</taxon>
        <taxon>Gnathifera</taxon>
        <taxon>Rotifera</taxon>
        <taxon>Eurotatoria</taxon>
        <taxon>Bdelloidea</taxon>
        <taxon>Adinetida</taxon>
        <taxon>Adinetidae</taxon>
        <taxon>Adineta</taxon>
    </lineage>
</organism>
<keyword evidence="1" id="KW-0732">Signal</keyword>
<evidence type="ECO:0000313" key="2">
    <source>
        <dbReference type="EMBL" id="CAF4068612.1"/>
    </source>
</evidence>
<proteinExistence type="predicted"/>
<evidence type="ECO:0000313" key="3">
    <source>
        <dbReference type="Proteomes" id="UP000663844"/>
    </source>
</evidence>
<gene>
    <name evidence="2" type="ORF">OXD698_LOCUS33580</name>
</gene>
<accession>A0A819SDR5</accession>
<dbReference type="AlphaFoldDB" id="A0A819SDR5"/>
<feature type="non-terminal residue" evidence="2">
    <location>
        <position position="1"/>
    </location>
</feature>
<dbReference type="EMBL" id="CAJOAZ010004633">
    <property type="protein sequence ID" value="CAF4068612.1"/>
    <property type="molecule type" value="Genomic_DNA"/>
</dbReference>
<feature type="chain" id="PRO_5032627874" evidence="1">
    <location>
        <begin position="30"/>
        <end position="162"/>
    </location>
</feature>
<evidence type="ECO:0000256" key="1">
    <source>
        <dbReference type="SAM" id="SignalP"/>
    </source>
</evidence>
<sequence length="162" mass="17892">EVRCRGPKSLGGGAHVLMQLSLLEDYVLAAFVLVSSCVAPRSSSILPIGRNTAVKSDADSLLEEICNTIKRTLAVSDIIFSVDILLFTADLPAHALTTKHVHHNGYYACLKCIKRDVWREEGRIVIYPYNQNSSSLRTSPHINVCATLVLHQNKCHQKIVLV</sequence>
<name>A0A819SDR5_9BILA</name>
<dbReference type="Proteomes" id="UP000663844">
    <property type="component" value="Unassembled WGS sequence"/>
</dbReference>
<feature type="signal peptide" evidence="1">
    <location>
        <begin position="1"/>
        <end position="29"/>
    </location>
</feature>